<name>A0AAX1PBL5_AERSA</name>
<protein>
    <submittedName>
        <fullName evidence="1">Uncharacterized protein</fullName>
    </submittedName>
</protein>
<comment type="caution">
    <text evidence="1">The sequence shown here is derived from an EMBL/GenBank/DDBJ whole genome shotgun (WGS) entry which is preliminary data.</text>
</comment>
<dbReference type="Proteomes" id="UP000249422">
    <property type="component" value="Unassembled WGS sequence"/>
</dbReference>
<dbReference type="RefSeq" id="WP_181455385.1">
    <property type="nucleotide sequence ID" value="NZ_CAWNWF010000041.1"/>
</dbReference>
<organism evidence="1 2">
    <name type="scientific">Aeromonas salmonicida</name>
    <dbReference type="NCBI Taxonomy" id="645"/>
    <lineage>
        <taxon>Bacteria</taxon>
        <taxon>Pseudomonadati</taxon>
        <taxon>Pseudomonadota</taxon>
        <taxon>Gammaproteobacteria</taxon>
        <taxon>Aeromonadales</taxon>
        <taxon>Aeromonadaceae</taxon>
        <taxon>Aeromonas</taxon>
    </lineage>
</organism>
<reference evidence="1 2" key="1">
    <citation type="submission" date="2018-06" db="EMBL/GenBank/DDBJ databases">
        <title>Freshwater and sediment microbial communities from various areas in North America, analyzing microbe dynamics in response to fracking.</title>
        <authorList>
            <person name="Lamendella R."/>
        </authorList>
    </citation>
    <scope>NUCLEOTIDE SEQUENCE [LARGE SCALE GENOMIC DNA]</scope>
    <source>
        <strain evidence="1 2">17</strain>
    </source>
</reference>
<accession>A0AAX1PBL5</accession>
<sequence>MTKYSVKELDLSYLSPAVLSAAKNFADLKYQIDVTGRRNPAEIPNDLHGRQRHGEYDGPYGGDTFLESIIPFIPFSPDCEVLGVKNIPIAHTLGRSWRWWPDHCCGDEDKIIEHISSPENAQYAYYYLVKELGVIFASEGKNRVNFCRHHGIEKIPVKLIQFNYPPAHSIKIYTIKSHVGTETVAVLDGRYLQKISHISYALPLLNSYGINVDTEWPISFPSIESIYEHAYCAKVDSVFNVRTIDLDIIKAKEAYNSNHKKKGYGTIYKLINFFLK</sequence>
<gene>
    <name evidence="1" type="ORF">DEU50_1411</name>
</gene>
<dbReference type="AlphaFoldDB" id="A0AAX1PBL5"/>
<proteinExistence type="predicted"/>
<evidence type="ECO:0000313" key="2">
    <source>
        <dbReference type="Proteomes" id="UP000249422"/>
    </source>
</evidence>
<dbReference type="EMBL" id="QLLM01000041">
    <property type="protein sequence ID" value="RAI97033.1"/>
    <property type="molecule type" value="Genomic_DNA"/>
</dbReference>
<evidence type="ECO:0000313" key="1">
    <source>
        <dbReference type="EMBL" id="RAI97033.1"/>
    </source>
</evidence>